<evidence type="ECO:0000256" key="7">
    <source>
        <dbReference type="ARBA" id="ARBA00022962"/>
    </source>
</evidence>
<proteinExistence type="inferred from homology"/>
<evidence type="ECO:0000256" key="4">
    <source>
        <dbReference type="ARBA" id="ARBA00022741"/>
    </source>
</evidence>
<dbReference type="InterPro" id="IPR014729">
    <property type="entry name" value="Rossmann-like_a/b/a_fold"/>
</dbReference>
<comment type="pathway">
    <text evidence="1">Amino-acid biosynthesis; L-asparagine biosynthesis; L-asparagine from L-aspartate (L-Gln route): step 1/1.</text>
</comment>
<dbReference type="Pfam" id="PF13537">
    <property type="entry name" value="GATase_7"/>
    <property type="match status" value="1"/>
</dbReference>
<dbReference type="Gene3D" id="3.60.20.10">
    <property type="entry name" value="Glutamine Phosphoribosylpyrophosphate, subunit 1, domain 1"/>
    <property type="match status" value="1"/>
</dbReference>
<keyword evidence="5 10" id="KW-0067">ATP-binding</keyword>
<dbReference type="InterPro" id="IPR051786">
    <property type="entry name" value="ASN_synthetase/amidase"/>
</dbReference>
<dbReference type="SUPFAM" id="SSF56235">
    <property type="entry name" value="N-terminal nucleophile aminohydrolases (Ntn hydrolases)"/>
    <property type="match status" value="1"/>
</dbReference>
<dbReference type="AlphaFoldDB" id="A0A1G9VWY8"/>
<feature type="site" description="Important for beta-aspartyl-AMP intermediate formation" evidence="11">
    <location>
        <position position="379"/>
    </location>
</feature>
<dbReference type="InterPro" id="IPR006426">
    <property type="entry name" value="Asn_synth_AEB"/>
</dbReference>
<evidence type="ECO:0000256" key="10">
    <source>
        <dbReference type="PIRSR" id="PIRSR001589-2"/>
    </source>
</evidence>
<sequence>MCGITGWIDWDNDLEQERAILDAMVATLAARGPDASGTYVKPAVALGHRRLSVVDLVNGAQPMIRRRGDWNYVITYNGELYNTPELRQELEARGYHFTTSSDTEVLLTAYIEYGPACVEKLNGIFAFGIWDEQKEHLFLARDRIGVKPLFYAERGGRLLFGSELKALLANPLVQPEIDAAGLAEVFMIGPARTPGHGIFRDIYELKPGHSLLYNRNGTRIVQYWALHSKPHEDDFTQTVKTVRELLLDTAQRQLVADVPVCTFLSGGLDSSALTALAANTYRRDGLGQLHTYSVDYRDNEKFFQASSFQPNADAPWVKRMAEYFHTNHHEIILENQELAQSLPQAAVARDLPGMADIDTSLYLFSREIKKGATVALSGECADEVFGGYPWFYREEMINATTFPWAPRPEIRLDWLSPEFKARLNLSDYVKQRYSDALAEVPRLPGEAAGAARMREIFYLSLTRWMPTLLDRKDRMSMAFGLEVRVPYCDHRLVEYVWNVPWEMKNYQQREKGLLRYALTGILPDDVLWRKKSPYPKTHNPEYLNTVRKWALEVLDDTSSPLLPLIDAGKIKAIAQTDLAASNIPWFGQLMGGAQLFAYLVQADAWMRRYKVKIV</sequence>
<keyword evidence="14" id="KW-1185">Reference proteome</keyword>
<dbReference type="EMBL" id="FNHB01000007">
    <property type="protein sequence ID" value="SDM76395.1"/>
    <property type="molecule type" value="Genomic_DNA"/>
</dbReference>
<name>A0A1G9VWY8_9FIRM</name>
<dbReference type="PIRSF" id="PIRSF001589">
    <property type="entry name" value="Asn_synthetase_glu-h"/>
    <property type="match status" value="1"/>
</dbReference>
<dbReference type="PANTHER" id="PTHR43284">
    <property type="entry name" value="ASPARAGINE SYNTHETASE (GLUTAMINE-HYDROLYZING)"/>
    <property type="match status" value="1"/>
</dbReference>
<dbReference type="GO" id="GO:0005829">
    <property type="term" value="C:cytosol"/>
    <property type="evidence" value="ECO:0007669"/>
    <property type="project" value="TreeGrafter"/>
</dbReference>
<dbReference type="EC" id="6.3.5.4" evidence="3"/>
<dbReference type="InterPro" id="IPR033738">
    <property type="entry name" value="AsnB_N"/>
</dbReference>
<dbReference type="GO" id="GO:0004066">
    <property type="term" value="F:asparagine synthase (glutamine-hydrolyzing) activity"/>
    <property type="evidence" value="ECO:0007669"/>
    <property type="project" value="UniProtKB-EC"/>
</dbReference>
<dbReference type="Gene3D" id="3.40.50.620">
    <property type="entry name" value="HUPs"/>
    <property type="match status" value="1"/>
</dbReference>
<dbReference type="RefSeq" id="WP_092074057.1">
    <property type="nucleotide sequence ID" value="NZ_FNHB01000007.1"/>
</dbReference>
<evidence type="ECO:0000256" key="11">
    <source>
        <dbReference type="PIRSR" id="PIRSR001589-3"/>
    </source>
</evidence>
<reference evidence="13 14" key="1">
    <citation type="submission" date="2016-10" db="EMBL/GenBank/DDBJ databases">
        <authorList>
            <person name="de Groot N.N."/>
        </authorList>
    </citation>
    <scope>NUCLEOTIDE SEQUENCE [LARGE SCALE GENOMIC DNA]</scope>
    <source>
        <strain evidence="13 14">DSM 1736</strain>
    </source>
</reference>
<evidence type="ECO:0000256" key="5">
    <source>
        <dbReference type="ARBA" id="ARBA00022840"/>
    </source>
</evidence>
<gene>
    <name evidence="13" type="ORF">SAMN04488502_10755</name>
</gene>
<comment type="similarity">
    <text evidence="2">Belongs to the asparagine synthetase family.</text>
</comment>
<feature type="binding site" evidence="10">
    <location>
        <begin position="377"/>
        <end position="378"/>
    </location>
    <ligand>
        <name>ATP</name>
        <dbReference type="ChEBI" id="CHEBI:30616"/>
    </ligand>
</feature>
<evidence type="ECO:0000256" key="3">
    <source>
        <dbReference type="ARBA" id="ARBA00012737"/>
    </source>
</evidence>
<dbReference type="OrthoDB" id="9763290at2"/>
<comment type="catalytic activity">
    <reaction evidence="8">
        <text>L-aspartate + L-glutamine + ATP + H2O = L-asparagine + L-glutamate + AMP + diphosphate + H(+)</text>
        <dbReference type="Rhea" id="RHEA:12228"/>
        <dbReference type="ChEBI" id="CHEBI:15377"/>
        <dbReference type="ChEBI" id="CHEBI:15378"/>
        <dbReference type="ChEBI" id="CHEBI:29985"/>
        <dbReference type="ChEBI" id="CHEBI:29991"/>
        <dbReference type="ChEBI" id="CHEBI:30616"/>
        <dbReference type="ChEBI" id="CHEBI:33019"/>
        <dbReference type="ChEBI" id="CHEBI:58048"/>
        <dbReference type="ChEBI" id="CHEBI:58359"/>
        <dbReference type="ChEBI" id="CHEBI:456215"/>
        <dbReference type="EC" id="6.3.5.4"/>
    </reaction>
</comment>
<feature type="active site" description="For GATase activity" evidence="9">
    <location>
        <position position="2"/>
    </location>
</feature>
<keyword evidence="4 10" id="KW-0547">Nucleotide-binding</keyword>
<evidence type="ECO:0000259" key="12">
    <source>
        <dbReference type="PROSITE" id="PS51278"/>
    </source>
</evidence>
<accession>A0A1G9VWY8</accession>
<evidence type="ECO:0000256" key="8">
    <source>
        <dbReference type="ARBA" id="ARBA00048741"/>
    </source>
</evidence>
<evidence type="ECO:0000313" key="13">
    <source>
        <dbReference type="EMBL" id="SDM76395.1"/>
    </source>
</evidence>
<dbReference type="InterPro" id="IPR001962">
    <property type="entry name" value="Asn_synthase"/>
</dbReference>
<keyword evidence="6 9" id="KW-0061">Asparagine biosynthesis</keyword>
<protein>
    <recommendedName>
        <fullName evidence="3">asparagine synthase (glutamine-hydrolyzing)</fullName>
        <ecNumber evidence="3">6.3.5.4</ecNumber>
    </recommendedName>
</protein>
<dbReference type="PROSITE" id="PS51278">
    <property type="entry name" value="GATASE_TYPE_2"/>
    <property type="match status" value="1"/>
</dbReference>
<dbReference type="STRING" id="146817.SAMN04488502_10755"/>
<feature type="binding site" evidence="10">
    <location>
        <position position="102"/>
    </location>
    <ligand>
        <name>L-glutamine</name>
        <dbReference type="ChEBI" id="CHEBI:58359"/>
    </ligand>
</feature>
<organism evidence="13 14">
    <name type="scientific">Dendrosporobacter quercicolus</name>
    <dbReference type="NCBI Taxonomy" id="146817"/>
    <lineage>
        <taxon>Bacteria</taxon>
        <taxon>Bacillati</taxon>
        <taxon>Bacillota</taxon>
        <taxon>Negativicutes</taxon>
        <taxon>Selenomonadales</taxon>
        <taxon>Sporomusaceae</taxon>
        <taxon>Dendrosporobacter</taxon>
    </lineage>
</organism>
<dbReference type="InterPro" id="IPR029055">
    <property type="entry name" value="Ntn_hydrolases_N"/>
</dbReference>
<dbReference type="CDD" id="cd01991">
    <property type="entry name" value="Asn_synthase_B_C"/>
    <property type="match status" value="1"/>
</dbReference>
<dbReference type="GO" id="GO:0006529">
    <property type="term" value="P:asparagine biosynthetic process"/>
    <property type="evidence" value="ECO:0007669"/>
    <property type="project" value="UniProtKB-KW"/>
</dbReference>
<keyword evidence="7 9" id="KW-0315">Glutamine amidotransferase</keyword>
<feature type="binding site" evidence="10">
    <location>
        <position position="294"/>
    </location>
    <ligand>
        <name>ATP</name>
        <dbReference type="ChEBI" id="CHEBI:30616"/>
    </ligand>
</feature>
<dbReference type="Pfam" id="PF00733">
    <property type="entry name" value="Asn_synthase"/>
    <property type="match status" value="1"/>
</dbReference>
<dbReference type="NCBIfam" id="TIGR01536">
    <property type="entry name" value="asn_synth_AEB"/>
    <property type="match status" value="1"/>
</dbReference>
<evidence type="ECO:0000256" key="9">
    <source>
        <dbReference type="PIRSR" id="PIRSR001589-1"/>
    </source>
</evidence>
<evidence type="ECO:0000256" key="2">
    <source>
        <dbReference type="ARBA" id="ARBA00005752"/>
    </source>
</evidence>
<evidence type="ECO:0000256" key="6">
    <source>
        <dbReference type="ARBA" id="ARBA00022888"/>
    </source>
</evidence>
<dbReference type="Proteomes" id="UP000214880">
    <property type="component" value="Unassembled WGS sequence"/>
</dbReference>
<keyword evidence="9" id="KW-0028">Amino-acid biosynthesis</keyword>
<dbReference type="SUPFAM" id="SSF52402">
    <property type="entry name" value="Adenine nucleotide alpha hydrolases-like"/>
    <property type="match status" value="1"/>
</dbReference>
<dbReference type="GO" id="GO:0005524">
    <property type="term" value="F:ATP binding"/>
    <property type="evidence" value="ECO:0007669"/>
    <property type="project" value="UniProtKB-KW"/>
</dbReference>
<evidence type="ECO:0000256" key="1">
    <source>
        <dbReference type="ARBA" id="ARBA00005187"/>
    </source>
</evidence>
<dbReference type="CDD" id="cd00712">
    <property type="entry name" value="AsnB"/>
    <property type="match status" value="1"/>
</dbReference>
<evidence type="ECO:0000313" key="14">
    <source>
        <dbReference type="Proteomes" id="UP000214880"/>
    </source>
</evidence>
<dbReference type="PANTHER" id="PTHR43284:SF1">
    <property type="entry name" value="ASPARAGINE SYNTHETASE"/>
    <property type="match status" value="1"/>
</dbReference>
<feature type="domain" description="Glutamine amidotransferase type-2" evidence="12">
    <location>
        <begin position="2"/>
        <end position="216"/>
    </location>
</feature>
<dbReference type="InterPro" id="IPR017932">
    <property type="entry name" value="GATase_2_dom"/>
</dbReference>